<dbReference type="EMBL" id="CP141615">
    <property type="protein sequence ID" value="WRP18483.1"/>
    <property type="molecule type" value="Genomic_DNA"/>
</dbReference>
<sequence>MSRAMVVAVASAELWISGSESLKDRRRVTRAVVDRLRARYNVSVLEMDEPLTWQRARLAVACVSHDEHLARELMDSVRRVMEGRADAELTEFSVVYYHQPSPAPAR</sequence>
<organism evidence="1 2">
    <name type="scientific">Carboxydichorda subterranea</name>
    <dbReference type="NCBI Taxonomy" id="3109565"/>
    <lineage>
        <taxon>Bacteria</taxon>
        <taxon>Bacillati</taxon>
        <taxon>Bacillota</taxon>
        <taxon>Limnochordia</taxon>
        <taxon>Limnochordales</taxon>
        <taxon>Geochordaceae</taxon>
        <taxon>Carboxydichorda</taxon>
    </lineage>
</organism>
<dbReference type="RefSeq" id="WP_324717756.1">
    <property type="nucleotide sequence ID" value="NZ_CP141615.1"/>
</dbReference>
<dbReference type="SUPFAM" id="SSF103007">
    <property type="entry name" value="Hypothetical protein TT1725"/>
    <property type="match status" value="1"/>
</dbReference>
<evidence type="ECO:0000313" key="1">
    <source>
        <dbReference type="EMBL" id="WRP18483.1"/>
    </source>
</evidence>
<protein>
    <submittedName>
        <fullName evidence="1">DUF503 domain-containing protein</fullName>
    </submittedName>
</protein>
<dbReference type="Proteomes" id="UP001332192">
    <property type="component" value="Chromosome"/>
</dbReference>
<dbReference type="InterPro" id="IPR036746">
    <property type="entry name" value="TT1725-like_sf"/>
</dbReference>
<proteinExistence type="predicted"/>
<dbReference type="Pfam" id="PF04456">
    <property type="entry name" value="DUF503"/>
    <property type="match status" value="1"/>
</dbReference>
<dbReference type="PANTHER" id="PTHR36441">
    <property type="entry name" value="HYPOTHETICAL CYTOSOLIC PROTEIN"/>
    <property type="match status" value="1"/>
</dbReference>
<keyword evidence="2" id="KW-1185">Reference proteome</keyword>
<gene>
    <name evidence="1" type="ORF">U7230_05625</name>
</gene>
<reference evidence="1 2" key="1">
    <citation type="journal article" date="2024" name="Front. Microbiol.">
        <title>Novel thermophilic genera Geochorda gen. nov. and Carboxydochorda gen. nov. from the deep terrestrial subsurface reveal the ecophysiological diversity in the class Limnochordia.</title>
        <authorList>
            <person name="Karnachuk O.V."/>
            <person name="Lukina A.P."/>
            <person name="Avakyan M.R."/>
            <person name="Kadnikov V.V."/>
            <person name="Begmatov S."/>
            <person name="Beletsky A.V."/>
            <person name="Vlasova K.G."/>
            <person name="Novikov A.A."/>
            <person name="Shcherbakova V.A."/>
            <person name="Mardanov A.V."/>
            <person name="Ravin N.V."/>
        </authorList>
    </citation>
    <scope>NUCLEOTIDE SEQUENCE [LARGE SCALE GENOMIC DNA]</scope>
    <source>
        <strain evidence="1 2">L945</strain>
    </source>
</reference>
<evidence type="ECO:0000313" key="2">
    <source>
        <dbReference type="Proteomes" id="UP001332192"/>
    </source>
</evidence>
<name>A0ABZ1C0R9_9FIRM</name>
<dbReference type="Gene3D" id="3.30.70.1120">
    <property type="entry name" value="TT1725-like"/>
    <property type="match status" value="1"/>
</dbReference>
<dbReference type="PANTHER" id="PTHR36441:SF1">
    <property type="entry name" value="DUF503 DOMAIN-CONTAINING PROTEIN"/>
    <property type="match status" value="1"/>
</dbReference>
<accession>A0ABZ1C0R9</accession>
<dbReference type="InterPro" id="IPR007546">
    <property type="entry name" value="DUF503"/>
</dbReference>